<accession>A0AAP8MEF4</accession>
<dbReference type="InterPro" id="IPR012902">
    <property type="entry name" value="N_methyl_site"/>
</dbReference>
<keyword evidence="1" id="KW-0488">Methylation</keyword>
<dbReference type="GO" id="GO:0015628">
    <property type="term" value="P:protein secretion by the type II secretion system"/>
    <property type="evidence" value="ECO:0007669"/>
    <property type="project" value="InterPro"/>
</dbReference>
<evidence type="ECO:0000256" key="2">
    <source>
        <dbReference type="SAM" id="Phobius"/>
    </source>
</evidence>
<keyword evidence="2" id="KW-1133">Transmembrane helix</keyword>
<evidence type="ECO:0000256" key="1">
    <source>
        <dbReference type="ARBA" id="ARBA00022481"/>
    </source>
</evidence>
<reference evidence="3 4" key="1">
    <citation type="submission" date="2018-01" db="EMBL/GenBank/DDBJ databases">
        <title>The draft genome sequence of Halioglobus japonicus S1-36.</title>
        <authorList>
            <person name="Du Z.-J."/>
            <person name="Shi M.-J."/>
        </authorList>
    </citation>
    <scope>NUCLEOTIDE SEQUENCE [LARGE SCALE GENOMIC DNA]</scope>
    <source>
        <strain evidence="3 4">S1-36</strain>
    </source>
</reference>
<dbReference type="AlphaFoldDB" id="A0AAP8MEF4"/>
<evidence type="ECO:0000313" key="3">
    <source>
        <dbReference type="EMBL" id="PLW86292.1"/>
    </source>
</evidence>
<sequence length="154" mass="16387">MNLATNRNPGAGFTMVELLVAIAIVGLLMAVSVPATLNFYESVQYRQAVRDVITTLGTARQRALDTGQALDVAFDPERMTFGLGDDQQPLPEGFNLGVSTAAEVNRKGIGIIRFYPEGNSSGGDVVLESPTGRGVRISVDWLLGGVSQETFDAP</sequence>
<dbReference type="RefSeq" id="WP_084198914.1">
    <property type="nucleotide sequence ID" value="NZ_BMYL01000002.1"/>
</dbReference>
<dbReference type="PRINTS" id="PR00813">
    <property type="entry name" value="BCTERIALGSPG"/>
</dbReference>
<dbReference type="Gene3D" id="3.30.700.10">
    <property type="entry name" value="Glycoprotein, Type 4 Pilin"/>
    <property type="match status" value="1"/>
</dbReference>
<dbReference type="NCBIfam" id="TIGR02532">
    <property type="entry name" value="IV_pilin_GFxxxE"/>
    <property type="match status" value="1"/>
</dbReference>
<organism evidence="3 4">
    <name type="scientific">Halioglobus japonicus</name>
    <dbReference type="NCBI Taxonomy" id="930805"/>
    <lineage>
        <taxon>Bacteria</taxon>
        <taxon>Pseudomonadati</taxon>
        <taxon>Pseudomonadota</taxon>
        <taxon>Gammaproteobacteria</taxon>
        <taxon>Cellvibrionales</taxon>
        <taxon>Halieaceae</taxon>
        <taxon>Halioglobus</taxon>
    </lineage>
</organism>
<keyword evidence="2" id="KW-0812">Transmembrane</keyword>
<keyword evidence="4" id="KW-1185">Reference proteome</keyword>
<keyword evidence="2" id="KW-0472">Membrane</keyword>
<evidence type="ECO:0000313" key="4">
    <source>
        <dbReference type="Proteomes" id="UP000235162"/>
    </source>
</evidence>
<proteinExistence type="predicted"/>
<dbReference type="EMBL" id="PKUR01000002">
    <property type="protein sequence ID" value="PLW86292.1"/>
    <property type="molecule type" value="Genomic_DNA"/>
</dbReference>
<protein>
    <submittedName>
        <fullName evidence="3">Prepilin-type N-terminal cleavage/methylation domain-containing protein</fullName>
    </submittedName>
</protein>
<gene>
    <name evidence="3" type="ORF">C0029_07640</name>
</gene>
<dbReference type="Proteomes" id="UP000235162">
    <property type="component" value="Unassembled WGS sequence"/>
</dbReference>
<dbReference type="InterPro" id="IPR045584">
    <property type="entry name" value="Pilin-like"/>
</dbReference>
<name>A0AAP8MEF4_9GAMM</name>
<comment type="caution">
    <text evidence="3">The sequence shown here is derived from an EMBL/GenBank/DDBJ whole genome shotgun (WGS) entry which is preliminary data.</text>
</comment>
<feature type="transmembrane region" description="Helical" evidence="2">
    <location>
        <begin position="20"/>
        <end position="40"/>
    </location>
</feature>
<dbReference type="InterPro" id="IPR000983">
    <property type="entry name" value="Bac_GSPG_pilin"/>
</dbReference>
<dbReference type="GO" id="GO:0015627">
    <property type="term" value="C:type II protein secretion system complex"/>
    <property type="evidence" value="ECO:0007669"/>
    <property type="project" value="InterPro"/>
</dbReference>
<dbReference type="SUPFAM" id="SSF54523">
    <property type="entry name" value="Pili subunits"/>
    <property type="match status" value="1"/>
</dbReference>
<dbReference type="Pfam" id="PF07963">
    <property type="entry name" value="N_methyl"/>
    <property type="match status" value="1"/>
</dbReference>